<evidence type="ECO:0000256" key="4">
    <source>
        <dbReference type="ARBA" id="ARBA00022525"/>
    </source>
</evidence>
<feature type="domain" description="C2" evidence="10">
    <location>
        <begin position="401"/>
        <end position="524"/>
    </location>
</feature>
<dbReference type="GO" id="GO:0022829">
    <property type="term" value="F:wide pore channel activity"/>
    <property type="evidence" value="ECO:0007669"/>
    <property type="project" value="TreeGrafter"/>
</dbReference>
<dbReference type="PANTHER" id="PTHR46096">
    <property type="entry name" value="PERFORIN-1"/>
    <property type="match status" value="1"/>
</dbReference>
<comment type="similarity">
    <text evidence="3">Belongs to the complement C6/C7/C8/C9 family.</text>
</comment>
<dbReference type="GeneID" id="110086393"/>
<keyword evidence="6" id="KW-0204">Cytolysis</keyword>
<keyword evidence="7" id="KW-0472">Membrane</keyword>
<dbReference type="PROSITE" id="PS00279">
    <property type="entry name" value="MACPF_1"/>
    <property type="match status" value="1"/>
</dbReference>
<dbReference type="AlphaFoldDB" id="A0A6J0UQG7"/>
<dbReference type="GO" id="GO:0031640">
    <property type="term" value="P:killing of cells of another organism"/>
    <property type="evidence" value="ECO:0007669"/>
    <property type="project" value="UniProtKB-KW"/>
</dbReference>
<feature type="domain" description="MACPF" evidence="11">
    <location>
        <begin position="31"/>
        <end position="378"/>
    </location>
</feature>
<evidence type="ECO:0000256" key="9">
    <source>
        <dbReference type="SAM" id="SignalP"/>
    </source>
</evidence>
<dbReference type="PROSITE" id="PS50004">
    <property type="entry name" value="C2"/>
    <property type="match status" value="1"/>
</dbReference>
<dbReference type="Proteomes" id="UP001652642">
    <property type="component" value="Chromosome 6"/>
</dbReference>
<protein>
    <submittedName>
        <fullName evidence="13">Perforin-1-like</fullName>
    </submittedName>
</protein>
<dbReference type="GO" id="GO:0005576">
    <property type="term" value="C:extracellular region"/>
    <property type="evidence" value="ECO:0007669"/>
    <property type="project" value="UniProtKB-SubCell"/>
</dbReference>
<evidence type="ECO:0000313" key="13">
    <source>
        <dbReference type="RefSeq" id="XP_020662946.2"/>
    </source>
</evidence>
<dbReference type="PANTHER" id="PTHR46096:SF3">
    <property type="entry name" value="PERFORIN-1"/>
    <property type="match status" value="1"/>
</dbReference>
<evidence type="ECO:0000256" key="2">
    <source>
        <dbReference type="ARBA" id="ARBA00004613"/>
    </source>
</evidence>
<dbReference type="Pfam" id="PF01823">
    <property type="entry name" value="MACPF"/>
    <property type="match status" value="1"/>
</dbReference>
<dbReference type="InParanoid" id="A0A6J0UQG7"/>
<dbReference type="RefSeq" id="XP_020662946.2">
    <property type="nucleotide sequence ID" value="XM_020807287.2"/>
</dbReference>
<dbReference type="PROSITE" id="PS51412">
    <property type="entry name" value="MACPF_2"/>
    <property type="match status" value="1"/>
</dbReference>
<dbReference type="SMART" id="SM00239">
    <property type="entry name" value="C2"/>
    <property type="match status" value="1"/>
</dbReference>
<dbReference type="InterPro" id="IPR035892">
    <property type="entry name" value="C2_domain_sf"/>
</dbReference>
<keyword evidence="8" id="KW-1015">Disulfide bond</keyword>
<dbReference type="InterPro" id="IPR020864">
    <property type="entry name" value="MACPF"/>
</dbReference>
<organism evidence="12 13">
    <name type="scientific">Pogona vitticeps</name>
    <name type="common">central bearded dragon</name>
    <dbReference type="NCBI Taxonomy" id="103695"/>
    <lineage>
        <taxon>Eukaryota</taxon>
        <taxon>Metazoa</taxon>
        <taxon>Chordata</taxon>
        <taxon>Craniata</taxon>
        <taxon>Vertebrata</taxon>
        <taxon>Euteleostomi</taxon>
        <taxon>Lepidosauria</taxon>
        <taxon>Squamata</taxon>
        <taxon>Bifurcata</taxon>
        <taxon>Unidentata</taxon>
        <taxon>Episquamata</taxon>
        <taxon>Toxicofera</taxon>
        <taxon>Iguania</taxon>
        <taxon>Acrodonta</taxon>
        <taxon>Agamidae</taxon>
        <taxon>Amphibolurinae</taxon>
        <taxon>Pogona</taxon>
    </lineage>
</organism>
<dbReference type="GO" id="GO:0001771">
    <property type="term" value="P:immunological synapse formation"/>
    <property type="evidence" value="ECO:0007669"/>
    <property type="project" value="TreeGrafter"/>
</dbReference>
<reference evidence="13" key="1">
    <citation type="submission" date="2025-08" db="UniProtKB">
        <authorList>
            <consortium name="RefSeq"/>
        </authorList>
    </citation>
    <scope>IDENTIFICATION</scope>
</reference>
<dbReference type="InterPro" id="IPR000008">
    <property type="entry name" value="C2_dom"/>
</dbReference>
<evidence type="ECO:0000313" key="12">
    <source>
        <dbReference type="Proteomes" id="UP001652642"/>
    </source>
</evidence>
<dbReference type="InterPro" id="IPR052784">
    <property type="entry name" value="Perforin-1_pore-forming"/>
</dbReference>
<dbReference type="GO" id="GO:0051607">
    <property type="term" value="P:defense response to virus"/>
    <property type="evidence" value="ECO:0007669"/>
    <property type="project" value="TreeGrafter"/>
</dbReference>
<dbReference type="Pfam" id="PF00168">
    <property type="entry name" value="C2"/>
    <property type="match status" value="1"/>
</dbReference>
<feature type="chain" id="PRO_5045117754" evidence="9">
    <location>
        <begin position="30"/>
        <end position="567"/>
    </location>
</feature>
<evidence type="ECO:0000256" key="6">
    <source>
        <dbReference type="ARBA" id="ARBA00022852"/>
    </source>
</evidence>
<evidence type="ECO:0000256" key="5">
    <source>
        <dbReference type="ARBA" id="ARBA00022729"/>
    </source>
</evidence>
<comment type="subcellular location">
    <subcellularLocation>
        <location evidence="1">Membrane</location>
    </subcellularLocation>
    <subcellularLocation>
        <location evidence="2">Secreted</location>
    </subcellularLocation>
</comment>
<evidence type="ECO:0000259" key="11">
    <source>
        <dbReference type="PROSITE" id="PS51412"/>
    </source>
</evidence>
<evidence type="ECO:0000259" key="10">
    <source>
        <dbReference type="PROSITE" id="PS50004"/>
    </source>
</evidence>
<dbReference type="SMART" id="SM00457">
    <property type="entry name" value="MACPF"/>
    <property type="match status" value="1"/>
</dbReference>
<dbReference type="InterPro" id="IPR020863">
    <property type="entry name" value="MACPF_CS"/>
</dbReference>
<proteinExistence type="inferred from homology"/>
<dbReference type="Gene3D" id="2.60.40.150">
    <property type="entry name" value="C2 domain"/>
    <property type="match status" value="1"/>
</dbReference>
<dbReference type="OrthoDB" id="1366754at2759"/>
<sequence length="567" mass="64189">MLKTNRPSAAFLYLPVFLFLPAISPQCQTAPEDRCQEHKDFVPGHNLAGEGFDITTLEKKGARVLDMSLWQKPDGTCVLCQNPLLEGKPLQRLPLAAADWEAKVMCQRKVHTSSQNSGLSVVQGASSDVQNDWKVGLNVEVHPNAKAEVSLAGSHSKVADFSMDKSSRDKYTFAKHEVSCSYYSFRVSHHWPLTQHFKHALKNLPQTYQRKYRLEYRQLIETYGTHFITRLHLGGRVRDVTALQVCKSVLDGVNADEIKDCLAIEAAASIGADKGKMDATYKTCEELKKRSKFHGDFHQMYKERYTEVVGGHGHMDLLFSDDQNKELFKEWLEGLKSMPGLLSYHLQPIHNLVPKADPKREGLKQAVSEYVTERALWRNCSHPCPPGTQRSPRDPCSCICHSDSTTDTMCCSRKRGQGKLTVTIQRAHGLWGDHFTRTDAYVKVFYQEREIHTPTIWNNNNPVWNVHLNLGNVQVLGETSKIRLQVWDEDNKWDDDLLGSCDQILQSGKPHDEVCYFTHGSLYFQHHLVCGPYLGGPFCLDYVPQQPKYVGALLQRKGKADPVTKAP</sequence>
<dbReference type="GO" id="GO:0016020">
    <property type="term" value="C:membrane"/>
    <property type="evidence" value="ECO:0007669"/>
    <property type="project" value="UniProtKB-SubCell"/>
</dbReference>
<keyword evidence="4" id="KW-0964">Secreted</keyword>
<evidence type="ECO:0000256" key="8">
    <source>
        <dbReference type="ARBA" id="ARBA00023157"/>
    </source>
</evidence>
<gene>
    <name evidence="13" type="primary">LOC110086393</name>
</gene>
<feature type="signal peptide" evidence="9">
    <location>
        <begin position="1"/>
        <end position="29"/>
    </location>
</feature>
<evidence type="ECO:0000256" key="1">
    <source>
        <dbReference type="ARBA" id="ARBA00004370"/>
    </source>
</evidence>
<evidence type="ECO:0000256" key="7">
    <source>
        <dbReference type="ARBA" id="ARBA00023136"/>
    </source>
</evidence>
<keyword evidence="12" id="KW-1185">Reference proteome</keyword>
<dbReference type="KEGG" id="pvt:110086393"/>
<accession>A0A6J0UQG7</accession>
<dbReference type="SUPFAM" id="SSF49562">
    <property type="entry name" value="C2 domain (Calcium/lipid-binding domain, CaLB)"/>
    <property type="match status" value="1"/>
</dbReference>
<evidence type="ECO:0000256" key="3">
    <source>
        <dbReference type="ARBA" id="ARBA00009214"/>
    </source>
</evidence>
<name>A0A6J0UQG7_9SAUR</name>
<dbReference type="GO" id="GO:0001913">
    <property type="term" value="P:T cell mediated cytotoxicity"/>
    <property type="evidence" value="ECO:0007669"/>
    <property type="project" value="TreeGrafter"/>
</dbReference>
<keyword evidence="5 9" id="KW-0732">Signal</keyword>